<keyword evidence="2" id="KW-0808">Transferase</keyword>
<dbReference type="CDD" id="cd01168">
    <property type="entry name" value="adenosine_kinase"/>
    <property type="match status" value="1"/>
</dbReference>
<dbReference type="InterPro" id="IPR029056">
    <property type="entry name" value="Ribokinase-like"/>
</dbReference>
<evidence type="ECO:0000256" key="3">
    <source>
        <dbReference type="ARBA" id="ARBA00022777"/>
    </source>
</evidence>
<feature type="domain" description="Carbohydrate kinase PfkB" evidence="4">
    <location>
        <begin position="51"/>
        <end position="318"/>
    </location>
</feature>
<dbReference type="Proteomes" id="UP001595796">
    <property type="component" value="Unassembled WGS sequence"/>
</dbReference>
<evidence type="ECO:0000256" key="1">
    <source>
        <dbReference type="ARBA" id="ARBA00010688"/>
    </source>
</evidence>
<dbReference type="SUPFAM" id="SSF53613">
    <property type="entry name" value="Ribokinase-like"/>
    <property type="match status" value="1"/>
</dbReference>
<name>A0ABV9Z4Q8_9HYPH</name>
<dbReference type="PANTHER" id="PTHR43320:SF3">
    <property type="entry name" value="CARBOHYDRATE KINASE PFKB DOMAIN-CONTAINING PROTEIN"/>
    <property type="match status" value="1"/>
</dbReference>
<dbReference type="InterPro" id="IPR052700">
    <property type="entry name" value="Carb_kinase_PfkB-like"/>
</dbReference>
<protein>
    <submittedName>
        <fullName evidence="5">Adenosine kinase</fullName>
    </submittedName>
</protein>
<comment type="similarity">
    <text evidence="1">Belongs to the carbohydrate kinase PfkB family.</text>
</comment>
<organism evidence="5 6">
    <name type="scientific">Flaviflagellibacter deserti</name>
    <dbReference type="NCBI Taxonomy" id="2267266"/>
    <lineage>
        <taxon>Bacteria</taxon>
        <taxon>Pseudomonadati</taxon>
        <taxon>Pseudomonadota</taxon>
        <taxon>Alphaproteobacteria</taxon>
        <taxon>Hyphomicrobiales</taxon>
        <taxon>Flaviflagellibacter</taxon>
    </lineage>
</organism>
<dbReference type="RefSeq" id="WP_114956382.1">
    <property type="nucleotide sequence ID" value="NZ_JBHSJF010000008.1"/>
</dbReference>
<comment type="caution">
    <text evidence="5">The sequence shown here is derived from an EMBL/GenBank/DDBJ whole genome shotgun (WGS) entry which is preliminary data.</text>
</comment>
<keyword evidence="3 5" id="KW-0418">Kinase</keyword>
<dbReference type="EMBL" id="JBHSJF010000008">
    <property type="protein sequence ID" value="MFC5069589.1"/>
    <property type="molecule type" value="Genomic_DNA"/>
</dbReference>
<dbReference type="Pfam" id="PF00294">
    <property type="entry name" value="PfkB"/>
    <property type="match status" value="1"/>
</dbReference>
<gene>
    <name evidence="5" type="ORF">ACFPFW_16345</name>
</gene>
<evidence type="ECO:0000259" key="4">
    <source>
        <dbReference type="Pfam" id="PF00294"/>
    </source>
</evidence>
<keyword evidence="6" id="KW-1185">Reference proteome</keyword>
<evidence type="ECO:0000256" key="2">
    <source>
        <dbReference type="ARBA" id="ARBA00022679"/>
    </source>
</evidence>
<dbReference type="PANTHER" id="PTHR43320">
    <property type="entry name" value="SUGAR KINASE"/>
    <property type="match status" value="1"/>
</dbReference>
<evidence type="ECO:0000313" key="5">
    <source>
        <dbReference type="EMBL" id="MFC5069589.1"/>
    </source>
</evidence>
<sequence length="335" mass="35190">MTSLRFDVLGLGNAIVDVLARVEDDFLVKEGLAKGSMALIDEARASELYGKIGQTILISGGSAANTLAGVASLGGKAAFIGKVRNDDLGKSFAHDIRAAGVHFETAAATDGPITASSTILITPDGERTMNTFLGASQHLKPSDVDADLVRSSGTIYLEGYLWDPPEAKEAFRRTSDIAHEAGRLVALTLSDSFCVGRYREEFLDLIRSGKVDLVFANEHEAKALYETADFDSAISALRNDARSAVVTRSEKGGLFVTREETVAVPAQPIDKLVDATGAGDLYAAGVLAGFARGLEAAESLRLGALAAAEVLSHIGARPQVKLANLAAENGFLQPA</sequence>
<reference evidence="6" key="1">
    <citation type="journal article" date="2019" name="Int. J. Syst. Evol. Microbiol.">
        <title>The Global Catalogue of Microorganisms (GCM) 10K type strain sequencing project: providing services to taxonomists for standard genome sequencing and annotation.</title>
        <authorList>
            <consortium name="The Broad Institute Genomics Platform"/>
            <consortium name="The Broad Institute Genome Sequencing Center for Infectious Disease"/>
            <person name="Wu L."/>
            <person name="Ma J."/>
        </authorList>
    </citation>
    <scope>NUCLEOTIDE SEQUENCE [LARGE SCALE GENOMIC DNA]</scope>
    <source>
        <strain evidence="6">CGMCC 1.16444</strain>
    </source>
</reference>
<dbReference type="GO" id="GO:0016301">
    <property type="term" value="F:kinase activity"/>
    <property type="evidence" value="ECO:0007669"/>
    <property type="project" value="UniProtKB-KW"/>
</dbReference>
<dbReference type="InterPro" id="IPR011611">
    <property type="entry name" value="PfkB_dom"/>
</dbReference>
<evidence type="ECO:0000313" key="6">
    <source>
        <dbReference type="Proteomes" id="UP001595796"/>
    </source>
</evidence>
<proteinExistence type="inferred from homology"/>
<accession>A0ABV9Z4Q8</accession>
<dbReference type="Gene3D" id="3.40.1190.20">
    <property type="match status" value="1"/>
</dbReference>